<proteinExistence type="predicted"/>
<dbReference type="SUPFAM" id="SSF103473">
    <property type="entry name" value="MFS general substrate transporter"/>
    <property type="match status" value="1"/>
</dbReference>
<evidence type="ECO:0000313" key="2">
    <source>
        <dbReference type="EMBL" id="MBB4227026.1"/>
    </source>
</evidence>
<protein>
    <submittedName>
        <fullName evidence="2">Ethanolamine transporter EutH</fullName>
    </submittedName>
</protein>
<sequence length="116" mass="12742">MTFTPFACKRSSASVDDATEVRFEIAFPMFHSLRQIRARPQLLLLAFMIFVQGSAYGSTLPYLSVSAVTISVSLGILSDLIGDRRRIMIAMALMGAPVSSHRRGGTKARRGNSHPR</sequence>
<evidence type="ECO:0000256" key="1">
    <source>
        <dbReference type="SAM" id="Phobius"/>
    </source>
</evidence>
<organism evidence="2 3">
    <name type="scientific">Rhizobium mongolense</name>
    <dbReference type="NCBI Taxonomy" id="57676"/>
    <lineage>
        <taxon>Bacteria</taxon>
        <taxon>Pseudomonadati</taxon>
        <taxon>Pseudomonadota</taxon>
        <taxon>Alphaproteobacteria</taxon>
        <taxon>Hyphomicrobiales</taxon>
        <taxon>Rhizobiaceae</taxon>
        <taxon>Rhizobium/Agrobacterium group</taxon>
        <taxon>Rhizobium</taxon>
    </lineage>
</organism>
<dbReference type="InterPro" id="IPR036259">
    <property type="entry name" value="MFS_trans_sf"/>
</dbReference>
<dbReference type="EMBL" id="JACIFX010000001">
    <property type="protein sequence ID" value="MBB4227026.1"/>
    <property type="molecule type" value="Genomic_DNA"/>
</dbReference>
<name>A0ABR6IGQ3_9HYPH</name>
<keyword evidence="3" id="KW-1185">Reference proteome</keyword>
<gene>
    <name evidence="2" type="ORF">GGD56_000846</name>
</gene>
<dbReference type="Proteomes" id="UP000551353">
    <property type="component" value="Unassembled WGS sequence"/>
</dbReference>
<reference evidence="2 3" key="1">
    <citation type="submission" date="2020-08" db="EMBL/GenBank/DDBJ databases">
        <title>Genomic Encyclopedia of Type Strains, Phase IV (KMG-V): Genome sequencing to study the core and pangenomes of soil and plant-associated prokaryotes.</title>
        <authorList>
            <person name="Whitman W."/>
        </authorList>
    </citation>
    <scope>NUCLEOTIDE SEQUENCE [LARGE SCALE GENOMIC DNA]</scope>
    <source>
        <strain evidence="2 3">SEMIA 4087</strain>
    </source>
</reference>
<accession>A0ABR6IGQ3</accession>
<comment type="caution">
    <text evidence="2">The sequence shown here is derived from an EMBL/GenBank/DDBJ whole genome shotgun (WGS) entry which is preliminary data.</text>
</comment>
<keyword evidence="1" id="KW-0472">Membrane</keyword>
<keyword evidence="1" id="KW-0812">Transmembrane</keyword>
<keyword evidence="1" id="KW-1133">Transmembrane helix</keyword>
<evidence type="ECO:0000313" key="3">
    <source>
        <dbReference type="Proteomes" id="UP000551353"/>
    </source>
</evidence>
<dbReference type="RefSeq" id="WP_145611696.1">
    <property type="nucleotide sequence ID" value="NZ_JACIFX010000001.1"/>
</dbReference>
<feature type="transmembrane region" description="Helical" evidence="1">
    <location>
        <begin position="62"/>
        <end position="81"/>
    </location>
</feature>
<feature type="transmembrane region" description="Helical" evidence="1">
    <location>
        <begin position="38"/>
        <end position="56"/>
    </location>
</feature>